<evidence type="ECO:0000313" key="2">
    <source>
        <dbReference type="Proteomes" id="UP000060487"/>
    </source>
</evidence>
<dbReference type="Proteomes" id="UP000060487">
    <property type="component" value="Unassembled WGS sequence"/>
</dbReference>
<sequence length="87" mass="10172">MINSLYLSKSFINRNAAAMGSFSRPRRFFLKNVMAFLNHLAEQSIQKSKYKTIKKANARHSVNELFQDIKIRQRKKEVKNVSIQKGQ</sequence>
<gene>
    <name evidence="1" type="ORF">ASN18_3189</name>
</gene>
<proteinExistence type="predicted"/>
<name>A0ABR5SBD7_9BACT</name>
<evidence type="ECO:0000313" key="1">
    <source>
        <dbReference type="EMBL" id="KWT75948.1"/>
    </source>
</evidence>
<reference evidence="1 2" key="1">
    <citation type="submission" date="2015-11" db="EMBL/GenBank/DDBJ databases">
        <authorList>
            <person name="Lin W."/>
        </authorList>
    </citation>
    <scope>NUCLEOTIDE SEQUENCE [LARGE SCALE GENOMIC DNA]</scope>
    <source>
        <strain evidence="1 2">HCH-1</strain>
    </source>
</reference>
<dbReference type="EMBL" id="LNQR01000128">
    <property type="protein sequence ID" value="KWT75948.1"/>
    <property type="molecule type" value="Genomic_DNA"/>
</dbReference>
<keyword evidence="2" id="KW-1185">Reference proteome</keyword>
<organism evidence="1 2">
    <name type="scientific">Candidatus Magnetominusculus xianensis</name>
    <dbReference type="NCBI Taxonomy" id="1748249"/>
    <lineage>
        <taxon>Bacteria</taxon>
        <taxon>Pseudomonadati</taxon>
        <taxon>Nitrospirota</taxon>
        <taxon>Nitrospiria</taxon>
        <taxon>Nitrospirales</taxon>
        <taxon>Nitrospiraceae</taxon>
        <taxon>Candidatus Magnetominusculus</taxon>
    </lineage>
</organism>
<comment type="caution">
    <text evidence="1">The sequence shown here is derived from an EMBL/GenBank/DDBJ whole genome shotgun (WGS) entry which is preliminary data.</text>
</comment>
<protein>
    <submittedName>
        <fullName evidence="1">Uncharacterized protein</fullName>
    </submittedName>
</protein>
<accession>A0ABR5SBD7</accession>